<dbReference type="InterPro" id="IPR046849">
    <property type="entry name" value="E2_motif"/>
</dbReference>
<dbReference type="InParanoid" id="A0A251RVK7"/>
<dbReference type="InterPro" id="IPR046960">
    <property type="entry name" value="PPR_At4g14850-like_plant"/>
</dbReference>
<dbReference type="EMBL" id="CM007905">
    <property type="protein sequence ID" value="OTF90404.1"/>
    <property type="molecule type" value="Genomic_DNA"/>
</dbReference>
<dbReference type="PANTHER" id="PTHR47926">
    <property type="entry name" value="PENTATRICOPEPTIDE REPEAT-CONTAINING PROTEIN"/>
    <property type="match status" value="1"/>
</dbReference>
<protein>
    <recommendedName>
        <fullName evidence="4">Pentatricopeptide repeat protein</fullName>
    </recommendedName>
</protein>
<name>A0A251RVK7_HELAN</name>
<sequence length="99" mass="11139">MGSVYGVPKELKHYECMPDLLERAGLIKEAMDMIEGMPMSSDVFVWGSLLGGCRHEFIAGDELHPQSDEIYSVLNSIGQQGRMYIDIKGSLRYGLALWR</sequence>
<evidence type="ECO:0008006" key="4">
    <source>
        <dbReference type="Google" id="ProtNLM"/>
    </source>
</evidence>
<evidence type="ECO:0000313" key="2">
    <source>
        <dbReference type="EMBL" id="OTF90404.1"/>
    </source>
</evidence>
<evidence type="ECO:0000313" key="3">
    <source>
        <dbReference type="Proteomes" id="UP000215914"/>
    </source>
</evidence>
<reference evidence="2" key="2">
    <citation type="submission" date="2017-02" db="EMBL/GenBank/DDBJ databases">
        <title>Sunflower complete genome.</title>
        <authorList>
            <person name="Langlade N."/>
            <person name="Munos S."/>
        </authorList>
    </citation>
    <scope>NUCLEOTIDE SEQUENCE [LARGE SCALE GENOMIC DNA]</scope>
    <source>
        <tissue evidence="2">Leaves</tissue>
    </source>
</reference>
<dbReference type="GO" id="GO:0009451">
    <property type="term" value="P:RNA modification"/>
    <property type="evidence" value="ECO:0007669"/>
    <property type="project" value="InterPro"/>
</dbReference>
<reference evidence="1 3" key="1">
    <citation type="journal article" date="2017" name="Nature">
        <title>The sunflower genome provides insights into oil metabolism, flowering and Asterid evolution.</title>
        <authorList>
            <person name="Badouin H."/>
            <person name="Gouzy J."/>
            <person name="Grassa C.J."/>
            <person name="Murat F."/>
            <person name="Staton S.E."/>
            <person name="Cottret L."/>
            <person name="Lelandais-Briere C."/>
            <person name="Owens G.L."/>
            <person name="Carrere S."/>
            <person name="Mayjonade B."/>
            <person name="Legrand L."/>
            <person name="Gill N."/>
            <person name="Kane N.C."/>
            <person name="Bowers J.E."/>
            <person name="Hubner S."/>
            <person name="Bellec A."/>
            <person name="Berard A."/>
            <person name="Berges H."/>
            <person name="Blanchet N."/>
            <person name="Boniface M.C."/>
            <person name="Brunel D."/>
            <person name="Catrice O."/>
            <person name="Chaidir N."/>
            <person name="Claudel C."/>
            <person name="Donnadieu C."/>
            <person name="Faraut T."/>
            <person name="Fievet G."/>
            <person name="Helmstetter N."/>
            <person name="King M."/>
            <person name="Knapp S.J."/>
            <person name="Lai Z."/>
            <person name="Le Paslier M.C."/>
            <person name="Lippi Y."/>
            <person name="Lorenzon L."/>
            <person name="Mandel J.R."/>
            <person name="Marage G."/>
            <person name="Marchand G."/>
            <person name="Marquand E."/>
            <person name="Bret-Mestries E."/>
            <person name="Morien E."/>
            <person name="Nambeesan S."/>
            <person name="Nguyen T."/>
            <person name="Pegot-Espagnet P."/>
            <person name="Pouilly N."/>
            <person name="Raftis F."/>
            <person name="Sallet E."/>
            <person name="Schiex T."/>
            <person name="Thomas J."/>
            <person name="Vandecasteele C."/>
            <person name="Vares D."/>
            <person name="Vear F."/>
            <person name="Vautrin S."/>
            <person name="Crespi M."/>
            <person name="Mangin B."/>
            <person name="Burke J.M."/>
            <person name="Salse J."/>
            <person name="Munos S."/>
            <person name="Vincourt P."/>
            <person name="Rieseberg L.H."/>
            <person name="Langlade N.B."/>
        </authorList>
    </citation>
    <scope>NUCLEOTIDE SEQUENCE [LARGE SCALE GENOMIC DNA]</scope>
    <source>
        <strain evidence="3">cv. SF193</strain>
        <tissue evidence="1">Leaves</tissue>
    </source>
</reference>
<dbReference type="EMBL" id="MNCJ02000331">
    <property type="protein sequence ID" value="KAF5758040.1"/>
    <property type="molecule type" value="Genomic_DNA"/>
</dbReference>
<gene>
    <name evidence="2" type="ORF">HannXRQ_Chr16g0499281</name>
    <name evidence="1" type="ORF">HanXRQr2_Chr16g0724821</name>
</gene>
<dbReference type="AlphaFoldDB" id="A0A251RVK7"/>
<organism evidence="2 3">
    <name type="scientific">Helianthus annuus</name>
    <name type="common">Common sunflower</name>
    <dbReference type="NCBI Taxonomy" id="4232"/>
    <lineage>
        <taxon>Eukaryota</taxon>
        <taxon>Viridiplantae</taxon>
        <taxon>Streptophyta</taxon>
        <taxon>Embryophyta</taxon>
        <taxon>Tracheophyta</taxon>
        <taxon>Spermatophyta</taxon>
        <taxon>Magnoliopsida</taxon>
        <taxon>eudicotyledons</taxon>
        <taxon>Gunneridae</taxon>
        <taxon>Pentapetalae</taxon>
        <taxon>asterids</taxon>
        <taxon>campanulids</taxon>
        <taxon>Asterales</taxon>
        <taxon>Asteraceae</taxon>
        <taxon>Asteroideae</taxon>
        <taxon>Heliantheae alliance</taxon>
        <taxon>Heliantheae</taxon>
        <taxon>Helianthus</taxon>
    </lineage>
</organism>
<keyword evidence="3" id="KW-1185">Reference proteome</keyword>
<dbReference type="Proteomes" id="UP000215914">
    <property type="component" value="Chromosome 16"/>
</dbReference>
<evidence type="ECO:0000313" key="1">
    <source>
        <dbReference type="EMBL" id="KAF5758040.1"/>
    </source>
</evidence>
<accession>A0A251RVK7</accession>
<dbReference type="Gene3D" id="1.25.40.10">
    <property type="entry name" value="Tetratricopeptide repeat domain"/>
    <property type="match status" value="1"/>
</dbReference>
<dbReference type="GO" id="GO:0003723">
    <property type="term" value="F:RNA binding"/>
    <property type="evidence" value="ECO:0007669"/>
    <property type="project" value="InterPro"/>
</dbReference>
<dbReference type="InterPro" id="IPR011990">
    <property type="entry name" value="TPR-like_helical_dom_sf"/>
</dbReference>
<dbReference type="Pfam" id="PF20430">
    <property type="entry name" value="Eplus_motif"/>
    <property type="match status" value="1"/>
</dbReference>
<dbReference type="Gramene" id="mRNA:HanXRQr2_Chr16g0724821">
    <property type="protein sequence ID" value="CDS:HanXRQr2_Chr16g0724821.1"/>
    <property type="gene ID" value="HanXRQr2_Chr16g0724821"/>
</dbReference>
<dbReference type="OMA" id="CRHEFIA"/>
<reference evidence="1" key="3">
    <citation type="submission" date="2020-06" db="EMBL/GenBank/DDBJ databases">
        <title>Helianthus annuus Genome sequencing and assembly Release 2.</title>
        <authorList>
            <person name="Gouzy J."/>
            <person name="Langlade N."/>
            <person name="Munos S."/>
        </authorList>
    </citation>
    <scope>NUCLEOTIDE SEQUENCE</scope>
    <source>
        <tissue evidence="1">Leaves</tissue>
    </source>
</reference>
<dbReference type="PANTHER" id="PTHR47926:SF436">
    <property type="entry name" value="PENTATRICOPEPTIDE REPEAT-CONTAINING PROTEIN ELI1, CHLOROPLASTIC-LIKE ISOFORM X2"/>
    <property type="match status" value="1"/>
</dbReference>
<proteinExistence type="predicted"/>